<evidence type="ECO:0000313" key="2">
    <source>
        <dbReference type="Proteomes" id="UP000250572"/>
    </source>
</evidence>
<dbReference type="AlphaFoldDB" id="A0A315VJS1"/>
<proteinExistence type="predicted"/>
<dbReference type="EMBL" id="NHOQ01001596">
    <property type="protein sequence ID" value="PWA23341.1"/>
    <property type="molecule type" value="Genomic_DNA"/>
</dbReference>
<gene>
    <name evidence="1" type="ORF">CCH79_00018602</name>
</gene>
<name>A0A315VJS1_GAMAF</name>
<keyword evidence="2" id="KW-1185">Reference proteome</keyword>
<comment type="caution">
    <text evidence="1">The sequence shown here is derived from an EMBL/GenBank/DDBJ whole genome shotgun (WGS) entry which is preliminary data.</text>
</comment>
<dbReference type="Proteomes" id="UP000250572">
    <property type="component" value="Unassembled WGS sequence"/>
</dbReference>
<protein>
    <submittedName>
        <fullName evidence="1">Uncharacterized protein</fullName>
    </submittedName>
</protein>
<organism evidence="1 2">
    <name type="scientific">Gambusia affinis</name>
    <name type="common">Western mosquitofish</name>
    <name type="synonym">Heterandria affinis</name>
    <dbReference type="NCBI Taxonomy" id="33528"/>
    <lineage>
        <taxon>Eukaryota</taxon>
        <taxon>Metazoa</taxon>
        <taxon>Chordata</taxon>
        <taxon>Craniata</taxon>
        <taxon>Vertebrata</taxon>
        <taxon>Euteleostomi</taxon>
        <taxon>Actinopterygii</taxon>
        <taxon>Neopterygii</taxon>
        <taxon>Teleostei</taxon>
        <taxon>Neoteleostei</taxon>
        <taxon>Acanthomorphata</taxon>
        <taxon>Ovalentaria</taxon>
        <taxon>Atherinomorphae</taxon>
        <taxon>Cyprinodontiformes</taxon>
        <taxon>Poeciliidae</taxon>
        <taxon>Poeciliinae</taxon>
        <taxon>Gambusia</taxon>
    </lineage>
</organism>
<reference evidence="1 2" key="1">
    <citation type="journal article" date="2018" name="G3 (Bethesda)">
        <title>A High-Quality Reference Genome for the Invasive Mosquitofish Gambusia affinis Using a Chicago Library.</title>
        <authorList>
            <person name="Hoffberg S.L."/>
            <person name="Troendle N.J."/>
            <person name="Glenn T.C."/>
            <person name="Mahmud O."/>
            <person name="Louha S."/>
            <person name="Chalopin D."/>
            <person name="Bennetzen J.L."/>
            <person name="Mauricio R."/>
        </authorList>
    </citation>
    <scope>NUCLEOTIDE SEQUENCE [LARGE SCALE GENOMIC DNA]</scope>
    <source>
        <strain evidence="1">NE01/NJP1002.9</strain>
        <tissue evidence="1">Muscle</tissue>
    </source>
</reference>
<sequence>MALGAKCKAIRLRISTSKSKKRAECLLGVKEDVLPQVVEFKYFRILFRGKMSERLTGRLAVYVVN</sequence>
<accession>A0A315VJS1</accession>
<evidence type="ECO:0000313" key="1">
    <source>
        <dbReference type="EMBL" id="PWA23341.1"/>
    </source>
</evidence>